<dbReference type="STRING" id="945553.A0A0D2MJC3"/>
<dbReference type="OMA" id="TEMAESW"/>
<name>A0A0D2MJC3_HYPSF</name>
<accession>A0A0D2MJC3</accession>
<organism evidence="1 2">
    <name type="scientific">Hypholoma sublateritium (strain FD-334 SS-4)</name>
    <dbReference type="NCBI Taxonomy" id="945553"/>
    <lineage>
        <taxon>Eukaryota</taxon>
        <taxon>Fungi</taxon>
        <taxon>Dikarya</taxon>
        <taxon>Basidiomycota</taxon>
        <taxon>Agaricomycotina</taxon>
        <taxon>Agaricomycetes</taxon>
        <taxon>Agaricomycetidae</taxon>
        <taxon>Agaricales</taxon>
        <taxon>Agaricineae</taxon>
        <taxon>Strophariaceae</taxon>
        <taxon>Hypholoma</taxon>
    </lineage>
</organism>
<gene>
    <name evidence="1" type="ORF">HYPSUDRAFT_184849</name>
</gene>
<keyword evidence="2" id="KW-1185">Reference proteome</keyword>
<dbReference type="SUPFAM" id="SSF52047">
    <property type="entry name" value="RNI-like"/>
    <property type="match status" value="1"/>
</dbReference>
<dbReference type="Proteomes" id="UP000054270">
    <property type="component" value="Unassembled WGS sequence"/>
</dbReference>
<dbReference type="AlphaFoldDB" id="A0A0D2MJC3"/>
<protein>
    <recommendedName>
        <fullName evidence="3">F-box domain-containing protein</fullName>
    </recommendedName>
</protein>
<proteinExistence type="predicted"/>
<reference evidence="2" key="1">
    <citation type="submission" date="2014-04" db="EMBL/GenBank/DDBJ databases">
        <title>Evolutionary Origins and Diversification of the Mycorrhizal Mutualists.</title>
        <authorList>
            <consortium name="DOE Joint Genome Institute"/>
            <consortium name="Mycorrhizal Genomics Consortium"/>
            <person name="Kohler A."/>
            <person name="Kuo A."/>
            <person name="Nagy L.G."/>
            <person name="Floudas D."/>
            <person name="Copeland A."/>
            <person name="Barry K.W."/>
            <person name="Cichocki N."/>
            <person name="Veneault-Fourrey C."/>
            <person name="LaButti K."/>
            <person name="Lindquist E.A."/>
            <person name="Lipzen A."/>
            <person name="Lundell T."/>
            <person name="Morin E."/>
            <person name="Murat C."/>
            <person name="Riley R."/>
            <person name="Ohm R."/>
            <person name="Sun H."/>
            <person name="Tunlid A."/>
            <person name="Henrissat B."/>
            <person name="Grigoriev I.V."/>
            <person name="Hibbett D.S."/>
            <person name="Martin F."/>
        </authorList>
    </citation>
    <scope>NUCLEOTIDE SEQUENCE [LARGE SCALE GENOMIC DNA]</scope>
    <source>
        <strain evidence="2">FD-334 SS-4</strain>
    </source>
</reference>
<dbReference type="InterPro" id="IPR032675">
    <property type="entry name" value="LRR_dom_sf"/>
</dbReference>
<dbReference type="Gene3D" id="3.80.10.10">
    <property type="entry name" value="Ribonuclease Inhibitor"/>
    <property type="match status" value="1"/>
</dbReference>
<sequence>MDLQAQAPNPRFAKLPFHSNPDILDEICEYLAYEDEVDAADIASSRRTLLRLALTCRAFLGPALDRLWRNLDSLFPLLKVLPAFIQTDGTYVLRGAISREEWTRFDWYALKVRKFSYTRDPDSLDIAMHVYFRLAQLRSAPILPSLRHLHCPSTNQNDFLISGICLFLSPSLQTLELGGITAVEDKLCGTILYTLFSDGAQMEKINLRGKGLSRETLHMATQFEHLRELELQGMGKTLDMEVLVQIGRLPWLVDLAIDFTNSPIPHLNEDIGLRYLTSLMITAPISFIFAFLPHIATTTMETFFAIAPTTDANKTVFLQDVVARWRDTLRRIALVHQPGQQEVTVDELTLAALAPLLPLKKLTYLRLEGYAMELSDMNIENFALAWPNMDTLLLPFISAGHARPTVTSLFTLARRLPGLRHLRIPLDTGDLPAFVSTGMPHTPTHALHTLTIASADDSWELRDLLHLARRIDYFFPRLRYVHPYEAHDVDRWLQVHEMIQMYQAVRKEAVAFERARLTGALW</sequence>
<evidence type="ECO:0008006" key="3">
    <source>
        <dbReference type="Google" id="ProtNLM"/>
    </source>
</evidence>
<dbReference type="OrthoDB" id="2631350at2759"/>
<dbReference type="EMBL" id="KN817541">
    <property type="protein sequence ID" value="KJA23763.1"/>
    <property type="molecule type" value="Genomic_DNA"/>
</dbReference>
<evidence type="ECO:0000313" key="1">
    <source>
        <dbReference type="EMBL" id="KJA23763.1"/>
    </source>
</evidence>
<evidence type="ECO:0000313" key="2">
    <source>
        <dbReference type="Proteomes" id="UP000054270"/>
    </source>
</evidence>